<dbReference type="Proteomes" id="UP000011135">
    <property type="component" value="Unassembled WGS sequence"/>
</dbReference>
<dbReference type="AlphaFoldDB" id="L8JLR5"/>
<organism evidence="1 2">
    <name type="scientific">Fulvivirga imtechensis AK7</name>
    <dbReference type="NCBI Taxonomy" id="1237149"/>
    <lineage>
        <taxon>Bacteria</taxon>
        <taxon>Pseudomonadati</taxon>
        <taxon>Bacteroidota</taxon>
        <taxon>Cytophagia</taxon>
        <taxon>Cytophagales</taxon>
        <taxon>Fulvivirgaceae</taxon>
        <taxon>Fulvivirga</taxon>
    </lineage>
</organism>
<comment type="caution">
    <text evidence="1">The sequence shown here is derived from an EMBL/GenBank/DDBJ whole genome shotgun (WGS) entry which is preliminary data.</text>
</comment>
<keyword evidence="2" id="KW-1185">Reference proteome</keyword>
<name>L8JLR5_9BACT</name>
<reference evidence="1 2" key="1">
    <citation type="submission" date="2012-12" db="EMBL/GenBank/DDBJ databases">
        <title>Genome assembly of Fulvivirga imtechensis AK7.</title>
        <authorList>
            <person name="Nupur N."/>
            <person name="Khatri I."/>
            <person name="Kumar R."/>
            <person name="Subramanian S."/>
            <person name="Pinnaka A."/>
        </authorList>
    </citation>
    <scope>NUCLEOTIDE SEQUENCE [LARGE SCALE GENOMIC DNA]</scope>
    <source>
        <strain evidence="1 2">AK7</strain>
    </source>
</reference>
<dbReference type="EMBL" id="AMZN01000113">
    <property type="protein sequence ID" value="ELR68464.1"/>
    <property type="molecule type" value="Genomic_DNA"/>
</dbReference>
<gene>
    <name evidence="1" type="ORF">C900_00357</name>
</gene>
<sequence length="46" mass="5273">MIKVGFDEQNIINTNAVLCYTGVSFYKYEIISPLMDNQWTYGGFST</sequence>
<protein>
    <submittedName>
        <fullName evidence="1">Uncharacterized protein</fullName>
    </submittedName>
</protein>
<proteinExistence type="predicted"/>
<evidence type="ECO:0000313" key="2">
    <source>
        <dbReference type="Proteomes" id="UP000011135"/>
    </source>
</evidence>
<accession>L8JLR5</accession>
<evidence type="ECO:0000313" key="1">
    <source>
        <dbReference type="EMBL" id="ELR68464.1"/>
    </source>
</evidence>